<comment type="subcellular location">
    <subcellularLocation>
        <location evidence="1">Cytoplasm</location>
    </subcellularLocation>
</comment>
<evidence type="ECO:0000256" key="1">
    <source>
        <dbReference type="ARBA" id="ARBA00004496"/>
    </source>
</evidence>
<evidence type="ECO:0000256" key="3">
    <source>
        <dbReference type="ARBA" id="ARBA00022490"/>
    </source>
</evidence>
<dbReference type="GO" id="GO:0005737">
    <property type="term" value="C:cytoplasm"/>
    <property type="evidence" value="ECO:0007669"/>
    <property type="project" value="UniProtKB-SubCell"/>
</dbReference>
<dbReference type="PANTHER" id="PTHR19960:SF12">
    <property type="entry name" value="TEKTIN-4"/>
    <property type="match status" value="1"/>
</dbReference>
<proteinExistence type="inferred from homology"/>
<dbReference type="PANTHER" id="PTHR19960">
    <property type="entry name" value="TEKTIN"/>
    <property type="match status" value="1"/>
</dbReference>
<dbReference type="GO" id="GO:0005929">
    <property type="term" value="C:cilium"/>
    <property type="evidence" value="ECO:0007669"/>
    <property type="project" value="UniProtKB-ARBA"/>
</dbReference>
<dbReference type="InterPro" id="IPR048256">
    <property type="entry name" value="Tektin-like"/>
</dbReference>
<evidence type="ECO:0000256" key="6">
    <source>
        <dbReference type="SAM" id="MobiDB-lite"/>
    </source>
</evidence>
<feature type="region of interest" description="Disordered" evidence="6">
    <location>
        <begin position="53"/>
        <end position="78"/>
    </location>
</feature>
<accession>A0A9P0KUX3</accession>
<keyword evidence="4 5" id="KW-0175">Coiled coil</keyword>
<comment type="caution">
    <text evidence="7">The sequence shown here is derived from an EMBL/GenBank/DDBJ whole genome shotgun (WGS) entry which is preliminary data.</text>
</comment>
<dbReference type="OrthoDB" id="5788000at2759"/>
<dbReference type="InterPro" id="IPR000435">
    <property type="entry name" value="Tektins"/>
</dbReference>
<name>A0A9P0KUX3_ACAOB</name>
<evidence type="ECO:0000256" key="5">
    <source>
        <dbReference type="SAM" id="Coils"/>
    </source>
</evidence>
<dbReference type="Pfam" id="PF03148">
    <property type="entry name" value="Tektin"/>
    <property type="match status" value="1"/>
</dbReference>
<organism evidence="7 8">
    <name type="scientific">Acanthoscelides obtectus</name>
    <name type="common">Bean weevil</name>
    <name type="synonym">Bruchus obtectus</name>
    <dbReference type="NCBI Taxonomy" id="200917"/>
    <lineage>
        <taxon>Eukaryota</taxon>
        <taxon>Metazoa</taxon>
        <taxon>Ecdysozoa</taxon>
        <taxon>Arthropoda</taxon>
        <taxon>Hexapoda</taxon>
        <taxon>Insecta</taxon>
        <taxon>Pterygota</taxon>
        <taxon>Neoptera</taxon>
        <taxon>Endopterygota</taxon>
        <taxon>Coleoptera</taxon>
        <taxon>Polyphaga</taxon>
        <taxon>Cucujiformia</taxon>
        <taxon>Chrysomeloidea</taxon>
        <taxon>Chrysomelidae</taxon>
        <taxon>Bruchinae</taxon>
        <taxon>Bruchini</taxon>
        <taxon>Acanthoscelides</taxon>
    </lineage>
</organism>
<evidence type="ECO:0000256" key="2">
    <source>
        <dbReference type="ARBA" id="ARBA00007209"/>
    </source>
</evidence>
<evidence type="ECO:0000313" key="8">
    <source>
        <dbReference type="Proteomes" id="UP001152888"/>
    </source>
</evidence>
<evidence type="ECO:0000256" key="4">
    <source>
        <dbReference type="ARBA" id="ARBA00023054"/>
    </source>
</evidence>
<keyword evidence="3" id="KW-0963">Cytoplasm</keyword>
<dbReference type="PRINTS" id="PR00511">
    <property type="entry name" value="TEKTIN"/>
</dbReference>
<dbReference type="EMBL" id="CAKOFQ010006918">
    <property type="protein sequence ID" value="CAH1982275.1"/>
    <property type="molecule type" value="Genomic_DNA"/>
</dbReference>
<keyword evidence="8" id="KW-1185">Reference proteome</keyword>
<sequence length="620" mass="69829">MAEYPPRMCGPCPHAAHFEDTEADHYFSRNQNPEPHVRFHEATNLNEQNIGVTSANLSPDLRVSPVKGQGGSGKERKYLGGIPPCQDDKPINDCSNSCLNASEPESKACACCSGRQEERAALKGLLKKADSVSPSKTMMHANAGDMNSGSQAPLSEPRMSPDERSQPTGSPPCYLPQPNDSLPHPLDNNMGPVGPWATGRVDWGPLSGLTGTRPVVDKYSIARYSEGDWRARNKEILETAGDELHRARLIDWNGRQCLESVQSETDKNQEDNTKRLNQREMEIHRWKCELERAIAASSEEILFMEEQRRRLKQAASVLTIPESIAGECIDRRTGRLDSELVRDDVEEELIKELALCSEIRDIFSRTLKDVEKQLLEDKTAKQRMEFDWSDKAVSLQIDSTNMALNNRSTILLFKPGSVRFPDEQSTPEYWEHFTRETLLEGEATRQRSATLRGTLDAILINAARDLRTQSDKVELALAKRVACTQEVTNRLERDLKEVLHNLATVEDLMADLRAAIRRMDIPMKKAQTRLDNRLLRPRVENCRDPPHFGLIEEVKSIGEGTAALQAQLNQAMQSQANLIKARGELEKEIMYKRKSLDIDNERTRKIRSFYPSAAALSGYT</sequence>
<gene>
    <name evidence="7" type="ORF">ACAOBT_LOCUS14917</name>
</gene>
<evidence type="ECO:0000313" key="7">
    <source>
        <dbReference type="EMBL" id="CAH1982275.1"/>
    </source>
</evidence>
<dbReference type="Proteomes" id="UP001152888">
    <property type="component" value="Unassembled WGS sequence"/>
</dbReference>
<comment type="similarity">
    <text evidence="2">Belongs to the tektin family.</text>
</comment>
<protein>
    <recommendedName>
        <fullName evidence="9">Tektin</fullName>
    </recommendedName>
</protein>
<dbReference type="GO" id="GO:0060294">
    <property type="term" value="P:cilium movement involved in cell motility"/>
    <property type="evidence" value="ECO:0007669"/>
    <property type="project" value="InterPro"/>
</dbReference>
<dbReference type="GO" id="GO:0015630">
    <property type="term" value="C:microtubule cytoskeleton"/>
    <property type="evidence" value="ECO:0007669"/>
    <property type="project" value="TreeGrafter"/>
</dbReference>
<reference evidence="7" key="1">
    <citation type="submission" date="2022-03" db="EMBL/GenBank/DDBJ databases">
        <authorList>
            <person name="Sayadi A."/>
        </authorList>
    </citation>
    <scope>NUCLEOTIDE SEQUENCE</scope>
</reference>
<feature type="region of interest" description="Disordered" evidence="6">
    <location>
        <begin position="128"/>
        <end position="186"/>
    </location>
</feature>
<dbReference type="GO" id="GO:0005634">
    <property type="term" value="C:nucleus"/>
    <property type="evidence" value="ECO:0007669"/>
    <property type="project" value="TreeGrafter"/>
</dbReference>
<dbReference type="AlphaFoldDB" id="A0A9P0KUX3"/>
<dbReference type="GO" id="GO:0060271">
    <property type="term" value="P:cilium assembly"/>
    <property type="evidence" value="ECO:0007669"/>
    <property type="project" value="TreeGrafter"/>
</dbReference>
<evidence type="ECO:0008006" key="9">
    <source>
        <dbReference type="Google" id="ProtNLM"/>
    </source>
</evidence>
<feature type="coiled-coil region" evidence="5">
    <location>
        <begin position="488"/>
        <end position="515"/>
    </location>
</feature>